<evidence type="ECO:0000259" key="2">
    <source>
        <dbReference type="Pfam" id="PF04389"/>
    </source>
</evidence>
<proteinExistence type="predicted"/>
<dbReference type="SUPFAM" id="SSF53187">
    <property type="entry name" value="Zn-dependent exopeptidases"/>
    <property type="match status" value="1"/>
</dbReference>
<dbReference type="Gene3D" id="3.50.30.30">
    <property type="match status" value="1"/>
</dbReference>
<evidence type="ECO:0000256" key="1">
    <source>
        <dbReference type="SAM" id="Coils"/>
    </source>
</evidence>
<sequence length="711" mass="80654">MDMQEKYRQQLDISYSYHLAKRMEKHRTNEELGYRTAGSKAELATGEMLEQEMRTIGFPIVHKDAITVDAWEFERAKMTFLNEKGEEETIQLGAYQTNFVTDGPECYSVVYAGRGILQDYEGMDVTGKLVLVDINQRDEWWINYPVYQAHLKGAAAVIAAQTGGYGEVDERALNAQDIAGPSNAPAFSIARRDADQLKKMLQGRSEVKVLFDASTKVIPAQTTYNIVGEIPGKTHPERRIMLSAHYDSYFDGFQDDNTAISMMLSMGKTLLEIGYQPENTLMFCCMASEEWGVADSQFDWSTGAYEQVFTVHPEWRGSVIADLNFELPALAHGTRARIRSTFEYVSFLEEFLEELPSLTGAYPEETRITAPIETWSDDFSIAIAGIPSMVNDFTGGSFMETNYHSQFDNDGFYDEDVYRMHHELFGLLLMAIDRTVVVPLDFSRVFRKAKERLDSEWCEKTGADGQRLLRVLEQATATAQQLYAKVEKTNRNARHADASAAGVENASGLRTAETDDAGAVNGDFITCVQGTDTVAEVPAADTRKLERSLLQVFQQEQDAYVRIDWYGNVLFPHGILQDRLQLLEGAVRNLKEGRLSAALRKLYEIDSNRYAFLFEEEVYRHFTSYALDQSADRLKWGTGRIIGFENFFPVVTGLLEKEKTDCSDFTEEIAQLEAAYERQSDLYRKEIDTLCVQTERMERLLREAGVEFYGQ</sequence>
<keyword evidence="4" id="KW-1185">Reference proteome</keyword>
<dbReference type="SUPFAM" id="SSF52025">
    <property type="entry name" value="PA domain"/>
    <property type="match status" value="1"/>
</dbReference>
<dbReference type="Gene3D" id="3.40.630.10">
    <property type="entry name" value="Zn peptidases"/>
    <property type="match status" value="1"/>
</dbReference>
<dbReference type="InterPro" id="IPR039373">
    <property type="entry name" value="Peptidase_M28B"/>
</dbReference>
<accession>A0AAE3AYD8</accession>
<dbReference type="PANTHER" id="PTHR10404">
    <property type="entry name" value="N-ACETYLATED-ALPHA-LINKED ACIDIC DIPEPTIDASE"/>
    <property type="match status" value="1"/>
</dbReference>
<feature type="coiled-coil region" evidence="1">
    <location>
        <begin position="655"/>
        <end position="682"/>
    </location>
</feature>
<dbReference type="RefSeq" id="WP_308728485.1">
    <property type="nucleotide sequence ID" value="NZ_JAJEQF010000027.1"/>
</dbReference>
<evidence type="ECO:0000313" key="3">
    <source>
        <dbReference type="EMBL" id="MCC2168083.1"/>
    </source>
</evidence>
<reference evidence="3 4" key="1">
    <citation type="submission" date="2021-10" db="EMBL/GenBank/DDBJ databases">
        <title>Anaerobic single-cell dispensing facilitates the cultivation of human gut bacteria.</title>
        <authorList>
            <person name="Afrizal A."/>
        </authorList>
    </citation>
    <scope>NUCLEOTIDE SEQUENCE [LARGE SCALE GENOMIC DNA]</scope>
    <source>
        <strain evidence="3 4">CLA-AA-H244</strain>
    </source>
</reference>
<keyword evidence="1" id="KW-0175">Coiled coil</keyword>
<gene>
    <name evidence="3" type="ORF">LKD45_10360</name>
</gene>
<dbReference type="InterPro" id="IPR046450">
    <property type="entry name" value="PA_dom_sf"/>
</dbReference>
<feature type="domain" description="Peptidase M28" evidence="2">
    <location>
        <begin position="225"/>
        <end position="417"/>
    </location>
</feature>
<name>A0AAE3AYD8_9FIRM</name>
<protein>
    <submittedName>
        <fullName evidence="3">M28 family peptidase</fullName>
    </submittedName>
</protein>
<dbReference type="Pfam" id="PF04389">
    <property type="entry name" value="Peptidase_M28"/>
    <property type="match status" value="1"/>
</dbReference>
<dbReference type="AlphaFoldDB" id="A0AAE3AYD8"/>
<organism evidence="3 4">
    <name type="scientific">Gallintestinimicrobium propionicum</name>
    <dbReference type="NCBI Taxonomy" id="2981770"/>
    <lineage>
        <taxon>Bacteria</taxon>
        <taxon>Bacillati</taxon>
        <taxon>Bacillota</taxon>
        <taxon>Clostridia</taxon>
        <taxon>Lachnospirales</taxon>
        <taxon>Lachnospiraceae</taxon>
        <taxon>Gallintestinimicrobium</taxon>
    </lineage>
</organism>
<evidence type="ECO:0000313" key="4">
    <source>
        <dbReference type="Proteomes" id="UP001199355"/>
    </source>
</evidence>
<dbReference type="Proteomes" id="UP001199355">
    <property type="component" value="Unassembled WGS sequence"/>
</dbReference>
<dbReference type="EMBL" id="JAJEQF010000027">
    <property type="protein sequence ID" value="MCC2168083.1"/>
    <property type="molecule type" value="Genomic_DNA"/>
</dbReference>
<dbReference type="PANTHER" id="PTHR10404:SF46">
    <property type="entry name" value="VACUOLAR PROTEIN SORTING-ASSOCIATED PROTEIN 70"/>
    <property type="match status" value="1"/>
</dbReference>
<comment type="caution">
    <text evidence="3">The sequence shown here is derived from an EMBL/GenBank/DDBJ whole genome shotgun (WGS) entry which is preliminary data.</text>
</comment>
<dbReference type="InterPro" id="IPR007484">
    <property type="entry name" value="Peptidase_M28"/>
</dbReference>